<dbReference type="InterPro" id="IPR029063">
    <property type="entry name" value="SAM-dependent_MTases_sf"/>
</dbReference>
<sequence>MMPVRCSSRCLDREASRGEGRDTSRIRSLLRRDRVIRGGMVLPPRELRLGGPSFADDDRFLKTAQDETRRLVTSLGLTSGSRVLDVGCGVGRLAIGILSEVGDIGGYWGVDVDERFVHWCRQYVEREHPKFRFIRLDVGNPRYNPSGEALVPGFRFPFPDQAFEIVYLYSVFSHMLEGDARLYLREFHRLLVSSGRLFFTAFAEDAVPAVTINPPGYRRPWSGPLHCVRYETGFLRSMVSESGLTIDRTEYATETDGQTAFYALKKS</sequence>
<gene>
    <name evidence="2" type="ORF">E6K71_10730</name>
</gene>
<dbReference type="Proteomes" id="UP000316292">
    <property type="component" value="Unassembled WGS sequence"/>
</dbReference>
<evidence type="ECO:0000259" key="1">
    <source>
        <dbReference type="Pfam" id="PF13649"/>
    </source>
</evidence>
<dbReference type="AlphaFoldDB" id="A0A538S718"/>
<feature type="domain" description="Methyltransferase" evidence="1">
    <location>
        <begin position="83"/>
        <end position="195"/>
    </location>
</feature>
<protein>
    <submittedName>
        <fullName evidence="2">Methyltransferase domain-containing protein</fullName>
    </submittedName>
</protein>
<dbReference type="Gene3D" id="3.40.50.150">
    <property type="entry name" value="Vaccinia Virus protein VP39"/>
    <property type="match status" value="1"/>
</dbReference>
<dbReference type="CDD" id="cd02440">
    <property type="entry name" value="AdoMet_MTases"/>
    <property type="match status" value="1"/>
</dbReference>
<comment type="caution">
    <text evidence="2">The sequence shown here is derived from an EMBL/GenBank/DDBJ whole genome shotgun (WGS) entry which is preliminary data.</text>
</comment>
<evidence type="ECO:0000313" key="2">
    <source>
        <dbReference type="EMBL" id="TMQ47165.1"/>
    </source>
</evidence>
<accession>A0A538S718</accession>
<evidence type="ECO:0000313" key="3">
    <source>
        <dbReference type="Proteomes" id="UP000316292"/>
    </source>
</evidence>
<dbReference type="EMBL" id="VBOR01000124">
    <property type="protein sequence ID" value="TMQ47165.1"/>
    <property type="molecule type" value="Genomic_DNA"/>
</dbReference>
<organism evidence="2 3">
    <name type="scientific">Eiseniibacteriota bacterium</name>
    <dbReference type="NCBI Taxonomy" id="2212470"/>
    <lineage>
        <taxon>Bacteria</taxon>
        <taxon>Candidatus Eiseniibacteriota</taxon>
    </lineage>
</organism>
<dbReference type="GO" id="GO:0008168">
    <property type="term" value="F:methyltransferase activity"/>
    <property type="evidence" value="ECO:0007669"/>
    <property type="project" value="UniProtKB-KW"/>
</dbReference>
<keyword evidence="2" id="KW-0808">Transferase</keyword>
<reference evidence="2 3" key="1">
    <citation type="journal article" date="2019" name="Nat. Microbiol.">
        <title>Mediterranean grassland soil C-N compound turnover is dependent on rainfall and depth, and is mediated by genomically divergent microorganisms.</title>
        <authorList>
            <person name="Diamond S."/>
            <person name="Andeer P.F."/>
            <person name="Li Z."/>
            <person name="Crits-Christoph A."/>
            <person name="Burstein D."/>
            <person name="Anantharaman K."/>
            <person name="Lane K.R."/>
            <person name="Thomas B.C."/>
            <person name="Pan C."/>
            <person name="Northen T.R."/>
            <person name="Banfield J.F."/>
        </authorList>
    </citation>
    <scope>NUCLEOTIDE SEQUENCE [LARGE SCALE GENOMIC DNA]</scope>
    <source>
        <strain evidence="2">WS_1</strain>
    </source>
</reference>
<proteinExistence type="predicted"/>
<dbReference type="GO" id="GO:0032259">
    <property type="term" value="P:methylation"/>
    <property type="evidence" value="ECO:0007669"/>
    <property type="project" value="UniProtKB-KW"/>
</dbReference>
<dbReference type="InterPro" id="IPR041698">
    <property type="entry name" value="Methyltransf_25"/>
</dbReference>
<name>A0A538S718_UNCEI</name>
<dbReference type="Pfam" id="PF13649">
    <property type="entry name" value="Methyltransf_25"/>
    <property type="match status" value="1"/>
</dbReference>
<dbReference type="SUPFAM" id="SSF53335">
    <property type="entry name" value="S-adenosyl-L-methionine-dependent methyltransferases"/>
    <property type="match status" value="1"/>
</dbReference>
<keyword evidence="2" id="KW-0489">Methyltransferase</keyword>